<evidence type="ECO:0000313" key="2">
    <source>
        <dbReference type="EnsemblMetazoa" id="GPPI042438-PA"/>
    </source>
</evidence>
<dbReference type="EMBL" id="JXJN01021636">
    <property type="status" value="NOT_ANNOTATED_CDS"/>
    <property type="molecule type" value="Genomic_DNA"/>
</dbReference>
<dbReference type="EnsemblMetazoa" id="GPPI042438-RA">
    <property type="protein sequence ID" value="GPPI042438-PA"/>
    <property type="gene ID" value="GPPI042438"/>
</dbReference>
<dbReference type="EMBL" id="JXJN01021634">
    <property type="status" value="NOT_ANNOTATED_CDS"/>
    <property type="molecule type" value="Genomic_DNA"/>
</dbReference>
<evidence type="ECO:0000256" key="1">
    <source>
        <dbReference type="SAM" id="MobiDB-lite"/>
    </source>
</evidence>
<dbReference type="AlphaFoldDB" id="A0A1B0BW68"/>
<protein>
    <submittedName>
        <fullName evidence="2">Uncharacterized protein</fullName>
    </submittedName>
</protein>
<dbReference type="EMBL" id="JXJN01021635">
    <property type="status" value="NOT_ANNOTATED_CDS"/>
    <property type="molecule type" value="Genomic_DNA"/>
</dbReference>
<dbReference type="Proteomes" id="UP000092460">
    <property type="component" value="Unassembled WGS sequence"/>
</dbReference>
<sequence length="319" mass="35394">MDIIGNINGLPDREYLNDALREMNRNNNWPGGDLPSGENKNSDLTPPTSDCAAPLAPHEIKVPAFFCPLSYLSLVRVTPLQLGPLVSFAEYRFWVGWGATPQPNGWRDAEEIVIVVVWNDSPQANGFLVGPRFHCLLGRGHAGWFFDRHCPHRSRLGGGCDDDDVIRVVDGFFGADPGFSLHGGELQQHRCYFYSGLLRLSSRTPSFGEREGVPASPALPEVSLEILEREHPAVNLVILPWHGLKDISPIFASTVMLRLLSCDAPSTIRMVWLLVSEFIMWGIKPMKSSRMMLLVAPVSTTPVVARPPMKRCVDNSVNQ</sequence>
<keyword evidence="3" id="KW-1185">Reference proteome</keyword>
<reference evidence="3" key="1">
    <citation type="submission" date="2015-01" db="EMBL/GenBank/DDBJ databases">
        <authorList>
            <person name="Aksoy S."/>
            <person name="Warren W."/>
            <person name="Wilson R.K."/>
        </authorList>
    </citation>
    <scope>NUCLEOTIDE SEQUENCE [LARGE SCALE GENOMIC DNA]</scope>
    <source>
        <strain evidence="3">IAEA</strain>
    </source>
</reference>
<name>A0A1B0BW68_9MUSC</name>
<evidence type="ECO:0000313" key="3">
    <source>
        <dbReference type="Proteomes" id="UP000092460"/>
    </source>
</evidence>
<dbReference type="VEuPathDB" id="VectorBase:GPPI042438"/>
<organism evidence="2 3">
    <name type="scientific">Glossina palpalis gambiensis</name>
    <dbReference type="NCBI Taxonomy" id="67801"/>
    <lineage>
        <taxon>Eukaryota</taxon>
        <taxon>Metazoa</taxon>
        <taxon>Ecdysozoa</taxon>
        <taxon>Arthropoda</taxon>
        <taxon>Hexapoda</taxon>
        <taxon>Insecta</taxon>
        <taxon>Pterygota</taxon>
        <taxon>Neoptera</taxon>
        <taxon>Endopterygota</taxon>
        <taxon>Diptera</taxon>
        <taxon>Brachycera</taxon>
        <taxon>Muscomorpha</taxon>
        <taxon>Hippoboscoidea</taxon>
        <taxon>Glossinidae</taxon>
        <taxon>Glossina</taxon>
    </lineage>
</organism>
<dbReference type="EMBL" id="JXJN01021633">
    <property type="status" value="NOT_ANNOTATED_CDS"/>
    <property type="molecule type" value="Genomic_DNA"/>
</dbReference>
<feature type="compositionally biased region" description="Polar residues" evidence="1">
    <location>
        <begin position="38"/>
        <end position="48"/>
    </location>
</feature>
<reference evidence="2" key="2">
    <citation type="submission" date="2020-05" db="UniProtKB">
        <authorList>
            <consortium name="EnsemblMetazoa"/>
        </authorList>
    </citation>
    <scope>IDENTIFICATION</scope>
    <source>
        <strain evidence="2">IAEA</strain>
    </source>
</reference>
<feature type="region of interest" description="Disordered" evidence="1">
    <location>
        <begin position="26"/>
        <end position="49"/>
    </location>
</feature>
<accession>A0A1B0BW68</accession>
<proteinExistence type="predicted"/>